<organism evidence="1">
    <name type="scientific">Arundo donax</name>
    <name type="common">Giant reed</name>
    <name type="synonym">Donax arundinaceus</name>
    <dbReference type="NCBI Taxonomy" id="35708"/>
    <lineage>
        <taxon>Eukaryota</taxon>
        <taxon>Viridiplantae</taxon>
        <taxon>Streptophyta</taxon>
        <taxon>Embryophyta</taxon>
        <taxon>Tracheophyta</taxon>
        <taxon>Spermatophyta</taxon>
        <taxon>Magnoliopsida</taxon>
        <taxon>Liliopsida</taxon>
        <taxon>Poales</taxon>
        <taxon>Poaceae</taxon>
        <taxon>PACMAD clade</taxon>
        <taxon>Arundinoideae</taxon>
        <taxon>Arundineae</taxon>
        <taxon>Arundo</taxon>
    </lineage>
</organism>
<accession>A0A0A9FVT1</accession>
<dbReference type="AlphaFoldDB" id="A0A0A9FVT1"/>
<dbReference type="EMBL" id="GBRH01180956">
    <property type="protein sequence ID" value="JAE16940.1"/>
    <property type="molecule type" value="Transcribed_RNA"/>
</dbReference>
<sequence>MHFLTIYTSVKICNETTTYIYTQHSTLCVPDGDVTLSLS</sequence>
<proteinExistence type="predicted"/>
<name>A0A0A9FVT1_ARUDO</name>
<reference evidence="1" key="2">
    <citation type="journal article" date="2015" name="Data Brief">
        <title>Shoot transcriptome of the giant reed, Arundo donax.</title>
        <authorList>
            <person name="Barrero R.A."/>
            <person name="Guerrero F.D."/>
            <person name="Moolhuijzen P."/>
            <person name="Goolsby J.A."/>
            <person name="Tidwell J."/>
            <person name="Bellgard S.E."/>
            <person name="Bellgard M.I."/>
        </authorList>
    </citation>
    <scope>NUCLEOTIDE SEQUENCE</scope>
    <source>
        <tissue evidence="1">Shoot tissue taken approximately 20 cm above the soil surface</tissue>
    </source>
</reference>
<reference evidence="1" key="1">
    <citation type="submission" date="2014-09" db="EMBL/GenBank/DDBJ databases">
        <authorList>
            <person name="Magalhaes I.L.F."/>
            <person name="Oliveira U."/>
            <person name="Santos F.R."/>
            <person name="Vidigal T.H.D.A."/>
            <person name="Brescovit A.D."/>
            <person name="Santos A.J."/>
        </authorList>
    </citation>
    <scope>NUCLEOTIDE SEQUENCE</scope>
    <source>
        <tissue evidence="1">Shoot tissue taken approximately 20 cm above the soil surface</tissue>
    </source>
</reference>
<evidence type="ECO:0000313" key="1">
    <source>
        <dbReference type="EMBL" id="JAE16940.1"/>
    </source>
</evidence>
<protein>
    <submittedName>
        <fullName evidence="1">Uncharacterized protein</fullName>
    </submittedName>
</protein>